<evidence type="ECO:0000256" key="2">
    <source>
        <dbReference type="ARBA" id="ARBA00023002"/>
    </source>
</evidence>
<dbReference type="InterPro" id="IPR030664">
    <property type="entry name" value="SdhA/FrdA/AprA"/>
</dbReference>
<dbReference type="InterPro" id="IPR036188">
    <property type="entry name" value="FAD/NAD-bd_sf"/>
</dbReference>
<sequence>MVEIARERYDVVIIGSGGAGLRAALAAAEQGARPVVLTKGEPQRSGGTLSAHYSFCAVVPSAEPGDSPELFAADIIRSGEGIPDPRLVQVLAEQAAEAVAFAERLGVKFDPVEKGSSRPHLGWLAGHSYARALHVGNTVGRELMRVLLRAVKKAGIPVHSFTHATDLIVDRGVLKGVAAFHSPAGELRIYEAPAVIVATGGGSQIYELNTNPYEATGDGYGIALRAGIELVDMEFVQHYPTVLVSPAGARGLMFNSGILIPKGARLLNRHGDDFWDRYGVGPLKDATRDVMSRVMSQEIAAGNGTDAGGLYISTRGIDPSELPQMQQRLLEDVGLAADAAEREVAPGAHYFMGGLRIEPDASTSLPGVYAAGECAGGIHGANRLAGNALSENQVFGAIAGRNAAVYALRNPLPPAGTGSSVVDEVLEPVRRILSRSGSSTASRPQEGWREVQSLMQRHAGATRTAEGLEQAIQRLNALREEIAERVGARDRALIYNRDVGKTLELRNMVDTGWSVAASAKERRETRGAHVRLDAPESDNGWTCSLAVRLEGRTARFNRLLRGEVNHP</sequence>
<feature type="coiled-coil region" evidence="3">
    <location>
        <begin position="458"/>
        <end position="488"/>
    </location>
</feature>
<dbReference type="Pfam" id="PF02910">
    <property type="entry name" value="Succ_DH_flav_C"/>
    <property type="match status" value="1"/>
</dbReference>
<evidence type="ECO:0000259" key="4">
    <source>
        <dbReference type="Pfam" id="PF00890"/>
    </source>
</evidence>
<keyword evidence="3" id="KW-0175">Coiled coil</keyword>
<keyword evidence="7" id="KW-1185">Reference proteome</keyword>
<dbReference type="InterPro" id="IPR027477">
    <property type="entry name" value="Succ_DH/fumarate_Rdtase_cat_sf"/>
</dbReference>
<keyword evidence="1" id="KW-0285">Flavoprotein</keyword>
<evidence type="ECO:0000313" key="6">
    <source>
        <dbReference type="EMBL" id="GIQ65242.1"/>
    </source>
</evidence>
<dbReference type="SUPFAM" id="SSF51905">
    <property type="entry name" value="FAD/NAD(P)-binding domain"/>
    <property type="match status" value="1"/>
</dbReference>
<feature type="domain" description="FAD-dependent oxidoreductase 2 FAD-binding" evidence="4">
    <location>
        <begin position="10"/>
        <end position="389"/>
    </location>
</feature>
<dbReference type="Gene3D" id="1.20.58.100">
    <property type="entry name" value="Fumarate reductase/succinate dehydrogenase flavoprotein-like, C-terminal domain"/>
    <property type="match status" value="1"/>
</dbReference>
<dbReference type="InterPro" id="IPR037099">
    <property type="entry name" value="Fum_R/Succ_DH_flav-like_C_sf"/>
</dbReference>
<proteinExistence type="predicted"/>
<evidence type="ECO:0000256" key="3">
    <source>
        <dbReference type="SAM" id="Coils"/>
    </source>
</evidence>
<dbReference type="PANTHER" id="PTHR11632">
    <property type="entry name" value="SUCCINATE DEHYDROGENASE 2 FLAVOPROTEIN SUBUNIT"/>
    <property type="match status" value="1"/>
</dbReference>
<dbReference type="RefSeq" id="WP_244863588.1">
    <property type="nucleotide sequence ID" value="NZ_BOVJ01000125.1"/>
</dbReference>
<dbReference type="SUPFAM" id="SSF46977">
    <property type="entry name" value="Succinate dehydrogenase/fumarate reductase flavoprotein C-terminal domain"/>
    <property type="match status" value="1"/>
</dbReference>
<dbReference type="SUPFAM" id="SSF56425">
    <property type="entry name" value="Succinate dehydrogenase/fumarate reductase flavoprotein, catalytic domain"/>
    <property type="match status" value="1"/>
</dbReference>
<accession>A0ABQ4NAI1</accession>
<organism evidence="6 7">
    <name type="scientific">Paenibacillus cisolokensis</name>
    <dbReference type="NCBI Taxonomy" id="1658519"/>
    <lineage>
        <taxon>Bacteria</taxon>
        <taxon>Bacillati</taxon>
        <taxon>Bacillota</taxon>
        <taxon>Bacilli</taxon>
        <taxon>Bacillales</taxon>
        <taxon>Paenibacillaceae</taxon>
        <taxon>Paenibacillus</taxon>
    </lineage>
</organism>
<dbReference type="EMBL" id="BOVJ01000125">
    <property type="protein sequence ID" value="GIQ65242.1"/>
    <property type="molecule type" value="Genomic_DNA"/>
</dbReference>
<name>A0ABQ4NAI1_9BACL</name>
<protein>
    <submittedName>
        <fullName evidence="6">Succinate dehydrogenase flavoprotein subunit</fullName>
    </submittedName>
</protein>
<feature type="domain" description="Fumarate reductase/succinate dehydrogenase flavoprotein-like C-terminal" evidence="5">
    <location>
        <begin position="449"/>
        <end position="547"/>
    </location>
</feature>
<gene>
    <name evidence="6" type="primary">sdhA_2</name>
    <name evidence="6" type="ORF">PACILC2_38100</name>
</gene>
<keyword evidence="2" id="KW-0560">Oxidoreductase</keyword>
<dbReference type="PIRSF" id="PIRSF000171">
    <property type="entry name" value="SDHA_APRA_LASPO"/>
    <property type="match status" value="1"/>
</dbReference>
<dbReference type="PANTHER" id="PTHR11632:SF51">
    <property type="entry name" value="SUCCINATE DEHYDROGENASE [UBIQUINONE] FLAVOPROTEIN SUBUNIT, MITOCHONDRIAL"/>
    <property type="match status" value="1"/>
</dbReference>
<evidence type="ECO:0000256" key="1">
    <source>
        <dbReference type="ARBA" id="ARBA00022630"/>
    </source>
</evidence>
<comment type="caution">
    <text evidence="6">The sequence shown here is derived from an EMBL/GenBank/DDBJ whole genome shotgun (WGS) entry which is preliminary data.</text>
</comment>
<dbReference type="InterPro" id="IPR015939">
    <property type="entry name" value="Fum_Rdtase/Succ_DH_flav-like_C"/>
</dbReference>
<dbReference type="PRINTS" id="PR00368">
    <property type="entry name" value="FADPNR"/>
</dbReference>
<dbReference type="Gene3D" id="3.50.50.60">
    <property type="entry name" value="FAD/NAD(P)-binding domain"/>
    <property type="match status" value="1"/>
</dbReference>
<dbReference type="Pfam" id="PF00890">
    <property type="entry name" value="FAD_binding_2"/>
    <property type="match status" value="1"/>
</dbReference>
<dbReference type="Proteomes" id="UP000680304">
    <property type="component" value="Unassembled WGS sequence"/>
</dbReference>
<dbReference type="InterPro" id="IPR003953">
    <property type="entry name" value="FAD-dep_OxRdtase_2_FAD-bd"/>
</dbReference>
<dbReference type="PRINTS" id="PR00411">
    <property type="entry name" value="PNDRDTASEI"/>
</dbReference>
<reference evidence="6 7" key="1">
    <citation type="submission" date="2021-04" db="EMBL/GenBank/DDBJ databases">
        <title>Draft genome sequence of Paenibacillus cisolokensis, LC2-13A.</title>
        <authorList>
            <person name="Uke A."/>
            <person name="Chhe C."/>
            <person name="Baramee S."/>
            <person name="Kosugi A."/>
        </authorList>
    </citation>
    <scope>NUCLEOTIDE SEQUENCE [LARGE SCALE GENOMIC DNA]</scope>
    <source>
        <strain evidence="6 7">LC2-13A</strain>
    </source>
</reference>
<evidence type="ECO:0000259" key="5">
    <source>
        <dbReference type="Pfam" id="PF02910"/>
    </source>
</evidence>
<evidence type="ECO:0000313" key="7">
    <source>
        <dbReference type="Proteomes" id="UP000680304"/>
    </source>
</evidence>
<dbReference type="Gene3D" id="3.90.700.10">
    <property type="entry name" value="Succinate dehydrogenase/fumarate reductase flavoprotein, catalytic domain"/>
    <property type="match status" value="1"/>
</dbReference>